<dbReference type="CDD" id="cd02966">
    <property type="entry name" value="TlpA_like_family"/>
    <property type="match status" value="1"/>
</dbReference>
<evidence type="ECO:0000313" key="4">
    <source>
        <dbReference type="EMBL" id="SDM73200.1"/>
    </source>
</evidence>
<dbReference type="InterPro" id="IPR017937">
    <property type="entry name" value="Thioredoxin_CS"/>
</dbReference>
<dbReference type="AlphaFoldDB" id="A0A1G9VM69"/>
<protein>
    <submittedName>
        <fullName evidence="4">Thiol-disulfide isomerase or thioredoxin</fullName>
    </submittedName>
</protein>
<dbReference type="OrthoDB" id="9809733at2"/>
<dbReference type="PROSITE" id="PS00194">
    <property type="entry name" value="THIOREDOXIN_1"/>
    <property type="match status" value="1"/>
</dbReference>
<proteinExistence type="predicted"/>
<gene>
    <name evidence="4" type="ORF">SAMN05660299_01450</name>
</gene>
<keyword evidence="2" id="KW-0201">Cytochrome c-type biogenesis</keyword>
<evidence type="ECO:0000313" key="5">
    <source>
        <dbReference type="Proteomes" id="UP000199309"/>
    </source>
</evidence>
<dbReference type="PANTHER" id="PTHR42852">
    <property type="entry name" value="THIOL:DISULFIDE INTERCHANGE PROTEIN DSBE"/>
    <property type="match status" value="1"/>
</dbReference>
<name>A0A1G9VM69_9FIRM</name>
<dbReference type="Proteomes" id="UP000199309">
    <property type="component" value="Unassembled WGS sequence"/>
</dbReference>
<organism evidence="4 5">
    <name type="scientific">Megasphaera paucivorans</name>
    <dbReference type="NCBI Taxonomy" id="349095"/>
    <lineage>
        <taxon>Bacteria</taxon>
        <taxon>Bacillati</taxon>
        <taxon>Bacillota</taxon>
        <taxon>Negativicutes</taxon>
        <taxon>Veillonellales</taxon>
        <taxon>Veillonellaceae</taxon>
        <taxon>Megasphaera</taxon>
    </lineage>
</organism>
<reference evidence="4 5" key="1">
    <citation type="submission" date="2016-10" db="EMBL/GenBank/DDBJ databases">
        <authorList>
            <person name="de Groot N.N."/>
        </authorList>
    </citation>
    <scope>NUCLEOTIDE SEQUENCE [LARGE SCALE GENOMIC DNA]</scope>
    <source>
        <strain evidence="4 5">DSM 16981</strain>
    </source>
</reference>
<dbReference type="InterPro" id="IPR013766">
    <property type="entry name" value="Thioredoxin_domain"/>
</dbReference>
<keyword evidence="5" id="KW-1185">Reference proteome</keyword>
<dbReference type="Pfam" id="PF08534">
    <property type="entry name" value="Redoxin"/>
    <property type="match status" value="1"/>
</dbReference>
<accession>A0A1G9VM69</accession>
<dbReference type="GO" id="GO:0016491">
    <property type="term" value="F:oxidoreductase activity"/>
    <property type="evidence" value="ECO:0007669"/>
    <property type="project" value="InterPro"/>
</dbReference>
<dbReference type="PROSITE" id="PS51352">
    <property type="entry name" value="THIOREDOXIN_2"/>
    <property type="match status" value="1"/>
</dbReference>
<dbReference type="GO" id="GO:0016853">
    <property type="term" value="F:isomerase activity"/>
    <property type="evidence" value="ECO:0007669"/>
    <property type="project" value="UniProtKB-KW"/>
</dbReference>
<keyword evidence="4" id="KW-0413">Isomerase</keyword>
<dbReference type="GO" id="GO:0030313">
    <property type="term" value="C:cell envelope"/>
    <property type="evidence" value="ECO:0007669"/>
    <property type="project" value="UniProtKB-SubCell"/>
</dbReference>
<comment type="subcellular location">
    <subcellularLocation>
        <location evidence="1">Cell envelope</location>
    </subcellularLocation>
</comment>
<dbReference type="PROSITE" id="PS51257">
    <property type="entry name" value="PROKAR_LIPOPROTEIN"/>
    <property type="match status" value="1"/>
</dbReference>
<dbReference type="STRING" id="349095.SAMN05660299_01450"/>
<evidence type="ECO:0000259" key="3">
    <source>
        <dbReference type="PROSITE" id="PS51352"/>
    </source>
</evidence>
<evidence type="ECO:0000256" key="1">
    <source>
        <dbReference type="ARBA" id="ARBA00004196"/>
    </source>
</evidence>
<dbReference type="GO" id="GO:0017004">
    <property type="term" value="P:cytochrome complex assembly"/>
    <property type="evidence" value="ECO:0007669"/>
    <property type="project" value="UniProtKB-KW"/>
</dbReference>
<dbReference type="InterPro" id="IPR013740">
    <property type="entry name" value="Redoxin"/>
</dbReference>
<sequence>MMKRGILLGIFIAILIIMTGCSTDTEKREQAKQISQVEQETTAPDIPVKIVGGNGQQLRLRDIYIDKPVFLNFWASWCPPCVKEMPHIDALYKKYGDKINFVVINVDSNEGDVKAFLQKNSFEMPIYRGDLNSISEAYHVNAIPVSFIIDSRGKIISQHAGGMSEREMEKFLGPIL</sequence>
<dbReference type="SUPFAM" id="SSF52833">
    <property type="entry name" value="Thioredoxin-like"/>
    <property type="match status" value="1"/>
</dbReference>
<feature type="domain" description="Thioredoxin" evidence="3">
    <location>
        <begin position="37"/>
        <end position="176"/>
    </location>
</feature>
<dbReference type="PANTHER" id="PTHR42852:SF17">
    <property type="entry name" value="THIOREDOXIN-LIKE PROTEIN HI_1115"/>
    <property type="match status" value="1"/>
</dbReference>
<dbReference type="InterPro" id="IPR036249">
    <property type="entry name" value="Thioredoxin-like_sf"/>
</dbReference>
<dbReference type="EMBL" id="FNHQ01000012">
    <property type="protein sequence ID" value="SDM73200.1"/>
    <property type="molecule type" value="Genomic_DNA"/>
</dbReference>
<dbReference type="InterPro" id="IPR050553">
    <property type="entry name" value="Thioredoxin_ResA/DsbE_sf"/>
</dbReference>
<evidence type="ECO:0000256" key="2">
    <source>
        <dbReference type="ARBA" id="ARBA00022748"/>
    </source>
</evidence>
<dbReference type="RefSeq" id="WP_091649933.1">
    <property type="nucleotide sequence ID" value="NZ_FNHQ01000012.1"/>
</dbReference>
<dbReference type="Gene3D" id="3.40.30.10">
    <property type="entry name" value="Glutaredoxin"/>
    <property type="match status" value="1"/>
</dbReference>